<comment type="catalytic activity">
    <reaction evidence="1 8">
        <text>Thiol-dependent hydrolysis of ester, thioester, amide, peptide and isopeptide bonds formed by the C-terminal Gly of ubiquitin (a 76-residue protein attached to proteins as an intracellular targeting signal).</text>
        <dbReference type="EC" id="3.4.19.12"/>
    </reaction>
</comment>
<dbReference type="PANTHER" id="PTHR24006:SF758">
    <property type="entry name" value="UBIQUITIN CARBOXYL-TERMINAL HYDROLASE 36"/>
    <property type="match status" value="1"/>
</dbReference>
<protein>
    <recommendedName>
        <fullName evidence="8">Ubiquitin carboxyl-terminal hydrolase</fullName>
        <ecNumber evidence="8">3.4.19.12</ecNumber>
    </recommendedName>
</protein>
<feature type="compositionally biased region" description="Gly residues" evidence="9">
    <location>
        <begin position="893"/>
        <end position="902"/>
    </location>
</feature>
<dbReference type="EMBL" id="GGLE01004225">
    <property type="protein sequence ID" value="MBY08351.1"/>
    <property type="molecule type" value="Transcribed_RNA"/>
</dbReference>
<organism evidence="11">
    <name type="scientific">Ornithodoros turicata</name>
    <dbReference type="NCBI Taxonomy" id="34597"/>
    <lineage>
        <taxon>Eukaryota</taxon>
        <taxon>Metazoa</taxon>
        <taxon>Ecdysozoa</taxon>
        <taxon>Arthropoda</taxon>
        <taxon>Chelicerata</taxon>
        <taxon>Arachnida</taxon>
        <taxon>Acari</taxon>
        <taxon>Parasitiformes</taxon>
        <taxon>Ixodida</taxon>
        <taxon>Ixodoidea</taxon>
        <taxon>Argasidae</taxon>
        <taxon>Ornithodorinae</taxon>
        <taxon>Ornithodoros</taxon>
    </lineage>
</organism>
<feature type="compositionally biased region" description="Low complexity" evidence="9">
    <location>
        <begin position="490"/>
        <end position="509"/>
    </location>
</feature>
<dbReference type="GO" id="GO:0004843">
    <property type="term" value="F:cysteine-type deubiquitinase activity"/>
    <property type="evidence" value="ECO:0007669"/>
    <property type="project" value="UniProtKB-UniRule"/>
</dbReference>
<keyword evidence="4 8" id="KW-0645">Protease</keyword>
<evidence type="ECO:0000256" key="5">
    <source>
        <dbReference type="ARBA" id="ARBA00022786"/>
    </source>
</evidence>
<evidence type="ECO:0000256" key="8">
    <source>
        <dbReference type="RuleBase" id="RU366025"/>
    </source>
</evidence>
<dbReference type="EC" id="3.4.19.12" evidence="8"/>
<dbReference type="AlphaFoldDB" id="A0A2R5LFQ0"/>
<dbReference type="InterPro" id="IPR038765">
    <property type="entry name" value="Papain-like_cys_pep_sf"/>
</dbReference>
<keyword evidence="7 8" id="KW-0788">Thiol protease</keyword>
<evidence type="ECO:0000256" key="7">
    <source>
        <dbReference type="ARBA" id="ARBA00022807"/>
    </source>
</evidence>
<dbReference type="GO" id="GO:0006508">
    <property type="term" value="P:proteolysis"/>
    <property type="evidence" value="ECO:0007669"/>
    <property type="project" value="UniProtKB-KW"/>
</dbReference>
<proteinExistence type="inferred from homology"/>
<dbReference type="InterPro" id="IPR050164">
    <property type="entry name" value="Peptidase_C19"/>
</dbReference>
<evidence type="ECO:0000256" key="9">
    <source>
        <dbReference type="SAM" id="MobiDB-lite"/>
    </source>
</evidence>
<feature type="region of interest" description="Disordered" evidence="9">
    <location>
        <begin position="624"/>
        <end position="792"/>
    </location>
</feature>
<feature type="compositionally biased region" description="Polar residues" evidence="9">
    <location>
        <begin position="101"/>
        <end position="111"/>
    </location>
</feature>
<keyword evidence="5 8" id="KW-0833">Ubl conjugation pathway</keyword>
<feature type="region of interest" description="Disordered" evidence="9">
    <location>
        <begin position="487"/>
        <end position="609"/>
    </location>
</feature>
<dbReference type="GO" id="GO:0005829">
    <property type="term" value="C:cytosol"/>
    <property type="evidence" value="ECO:0007669"/>
    <property type="project" value="TreeGrafter"/>
</dbReference>
<comment type="similarity">
    <text evidence="3 8">Belongs to the peptidase C19 family.</text>
</comment>
<dbReference type="InterPro" id="IPR001394">
    <property type="entry name" value="Peptidase_C19_UCH"/>
</dbReference>
<dbReference type="GO" id="GO:0042981">
    <property type="term" value="P:regulation of apoptotic process"/>
    <property type="evidence" value="ECO:0007669"/>
    <property type="project" value="TreeGrafter"/>
</dbReference>
<comment type="subcellular location">
    <subcellularLocation>
        <location evidence="2">Nucleus</location>
        <location evidence="2">Nucleolus</location>
    </subcellularLocation>
</comment>
<evidence type="ECO:0000256" key="2">
    <source>
        <dbReference type="ARBA" id="ARBA00004604"/>
    </source>
</evidence>
<dbReference type="SUPFAM" id="SSF54001">
    <property type="entry name" value="Cysteine proteinases"/>
    <property type="match status" value="1"/>
</dbReference>
<dbReference type="PROSITE" id="PS00972">
    <property type="entry name" value="USP_1"/>
    <property type="match status" value="1"/>
</dbReference>
<feature type="compositionally biased region" description="Polar residues" evidence="9">
    <location>
        <begin position="928"/>
        <end position="940"/>
    </location>
</feature>
<dbReference type="Pfam" id="PF00443">
    <property type="entry name" value="UCH"/>
    <property type="match status" value="1"/>
</dbReference>
<feature type="compositionally biased region" description="Basic and acidic residues" evidence="9">
    <location>
        <begin position="642"/>
        <end position="672"/>
    </location>
</feature>
<feature type="region of interest" description="Disordered" evidence="9">
    <location>
        <begin position="81"/>
        <end position="120"/>
    </location>
</feature>
<feature type="compositionally biased region" description="Basic residues" evidence="9">
    <location>
        <begin position="909"/>
        <end position="927"/>
    </location>
</feature>
<evidence type="ECO:0000256" key="1">
    <source>
        <dbReference type="ARBA" id="ARBA00000707"/>
    </source>
</evidence>
<accession>A0A2R5LFQ0</accession>
<dbReference type="FunFam" id="3.90.70.10:FF:000119">
    <property type="entry name" value="Ubiquitin specific peptidase 36"/>
    <property type="match status" value="1"/>
</dbReference>
<evidence type="ECO:0000256" key="6">
    <source>
        <dbReference type="ARBA" id="ARBA00022801"/>
    </source>
</evidence>
<reference evidence="11" key="1">
    <citation type="submission" date="2018-03" db="EMBL/GenBank/DDBJ databases">
        <title>The relapsing fever spirochete Borrelia turicatae persists in the highly oxidative environment of its soft-bodied tick vector.</title>
        <authorList>
            <person name="Bourret T.J."/>
            <person name="Boyle W.K."/>
            <person name="Valenzuela J.G."/>
            <person name="Oliveira F."/>
            <person name="Lopez J.E."/>
        </authorList>
    </citation>
    <scope>NUCLEOTIDE SEQUENCE</scope>
    <source>
        <strain evidence="11">Kansas strain/isolate</strain>
        <tissue evidence="11">Salivary glands</tissue>
    </source>
</reference>
<dbReference type="InterPro" id="IPR018200">
    <property type="entry name" value="USP_CS"/>
</dbReference>
<dbReference type="Gene3D" id="3.90.70.10">
    <property type="entry name" value="Cysteine proteinases"/>
    <property type="match status" value="1"/>
</dbReference>
<feature type="region of interest" description="Disordered" evidence="9">
    <location>
        <begin position="827"/>
        <end position="846"/>
    </location>
</feature>
<dbReference type="GO" id="GO:0005730">
    <property type="term" value="C:nucleolus"/>
    <property type="evidence" value="ECO:0007669"/>
    <property type="project" value="UniProtKB-SubCell"/>
</dbReference>
<evidence type="ECO:0000256" key="3">
    <source>
        <dbReference type="ARBA" id="ARBA00009085"/>
    </source>
</evidence>
<keyword evidence="6 8" id="KW-0378">Hydrolase</keyword>
<name>A0A2R5LFQ0_9ACAR</name>
<dbReference type="GO" id="GO:0016579">
    <property type="term" value="P:protein deubiquitination"/>
    <property type="evidence" value="ECO:0007669"/>
    <property type="project" value="InterPro"/>
</dbReference>
<feature type="region of interest" description="Disordered" evidence="9">
    <location>
        <begin position="866"/>
        <end position="940"/>
    </location>
</feature>
<dbReference type="PANTHER" id="PTHR24006">
    <property type="entry name" value="UBIQUITIN CARBOXYL-TERMINAL HYDROLASE"/>
    <property type="match status" value="1"/>
</dbReference>
<evidence type="ECO:0000313" key="11">
    <source>
        <dbReference type="EMBL" id="MBY08351.1"/>
    </source>
</evidence>
<sequence length="940" mass="103924">MTQEDMQLISNPYVVGAARSADSLNKQVGSGIRKSVLESRIEFEEDNSRDRQWLDNVQGKYIQLNPGRNDRTVANGAVKLTERSPGLPVENGVKNGISPVRSRTSSPQKQGTAEDGIPRPRVRLHPVGAVTLEWRKMRRIGVGLLNAGNTCFLNSVLQCLSYCPPLANYLLDEDNHIAKCKSRMTFCMMCELQRHVKRALESSTTNPIRPAVIVENLRNIAKQFRHGSQEDAHEFLRYVVDHLTRSCINTYSGSIPLDRVSKETTVIHEIFGGYHRSQVTCLECKHTSNTYDLFMDFILDIKGAQSLTQALEKSVEPEILSGDNAYECPRCRKKVRAQKRFTVHRPPKVATIQFKRFDSMGHKVTRQMTYCDKLDLRPYMSDRQGAPLMYRLFGVLVHYGHTCNSGHYLCYVKNSNDSWYLMNDQQVHEVGLQKVLNQENAYLLFYVRHMPRENVVKKSAPLTLSNSPSVEPVRNGHIEPSWKKNLFQKSSSAPSSTPSSPSLTNGPSTAPAPQKPATPLPLNRSKISFGIRQPSDSPAASATHGTPVKRPAPVVTTPVKRPALGSTEGFTPSKSRLVPYTSNSSDTDDDRKTSSAATPQQVDGAESPKVKIGVSMWNVSAVKPPAASCQPPAGWNVTSTKEGGDPVRSEEAGSGDDRVPSESHNGTVEKRPFLASPAVERVRQGGGGDGSAPVSTPASGDQEDGVAGTASGCDTLPAPGVSRVPLQGAPSHWDENGGGSRWQGKGNLNGENGGGEPWVEKEPTWGPERQGNGECSFESGGEGNEEETRRSRGERFEKYIREGGNSFGQSSHAGGFRDNYMHHRGFHDGRGGGRISKRPNFRWKSGSQYRNHDKLRKMGFLVKNDGYQSRDDGRYGNSSNPFQEAHNFRNSGRHGGGGGGGYRQDSKSRYHKQNFNNHRRGGGHRYQRQMNRNHYSNWTV</sequence>
<evidence type="ECO:0000259" key="10">
    <source>
        <dbReference type="PROSITE" id="PS50235"/>
    </source>
</evidence>
<dbReference type="PROSITE" id="PS00973">
    <property type="entry name" value="USP_2"/>
    <property type="match status" value="1"/>
</dbReference>
<evidence type="ECO:0000256" key="4">
    <source>
        <dbReference type="ARBA" id="ARBA00022670"/>
    </source>
</evidence>
<dbReference type="PROSITE" id="PS50235">
    <property type="entry name" value="USP_3"/>
    <property type="match status" value="1"/>
</dbReference>
<dbReference type="InterPro" id="IPR028889">
    <property type="entry name" value="USP"/>
</dbReference>
<dbReference type="CDD" id="cd02661">
    <property type="entry name" value="Peptidase_C19E"/>
    <property type="match status" value="1"/>
</dbReference>
<feature type="compositionally biased region" description="Polar residues" evidence="9">
    <location>
        <begin position="534"/>
        <end position="544"/>
    </location>
</feature>
<feature type="domain" description="USP" evidence="10">
    <location>
        <begin position="142"/>
        <end position="449"/>
    </location>
</feature>